<evidence type="ECO:0000256" key="1">
    <source>
        <dbReference type="ARBA" id="ARBA00004141"/>
    </source>
</evidence>
<comment type="subcellular location">
    <subcellularLocation>
        <location evidence="1">Membrane</location>
        <topology evidence="1">Multi-pass membrane protein</topology>
    </subcellularLocation>
</comment>
<evidence type="ECO:0000256" key="4">
    <source>
        <dbReference type="ARBA" id="ARBA00023136"/>
    </source>
</evidence>
<feature type="transmembrane region" description="Helical" evidence="6">
    <location>
        <begin position="20"/>
        <end position="41"/>
    </location>
</feature>
<dbReference type="Pfam" id="PF12698">
    <property type="entry name" value="ABC2_membrane_3"/>
    <property type="match status" value="1"/>
</dbReference>
<feature type="region of interest" description="Disordered" evidence="5">
    <location>
        <begin position="336"/>
        <end position="360"/>
    </location>
</feature>
<protein>
    <submittedName>
        <fullName evidence="8">ABC transporter permease</fullName>
    </submittedName>
</protein>
<evidence type="ECO:0000259" key="7">
    <source>
        <dbReference type="Pfam" id="PF12698"/>
    </source>
</evidence>
<gene>
    <name evidence="8" type="ORF">OG222_33530</name>
</gene>
<feature type="transmembrane region" description="Helical" evidence="6">
    <location>
        <begin position="193"/>
        <end position="214"/>
    </location>
</feature>
<sequence>MASTEAASAAPAPSPVKKYVVLGLFPLLMTVLMVGIFVSAMHSPTPNNLPVAVVGSSVQQAQGAADALSAEAGEALDIRVETSVDTAKNLVHDQEIGGAYVLPAEGDQDAVLYLAGAGGSSLKQVVTQTFGQVAAEQQVTLDVEDLAPLPAHDNMGTSSLYLTIGFVMAGFLFVTIVSTAAPELMKLRKMIPLFAGWAALMSVSIWALAGPVIGAVEGQAWQLLGIGWLMIFSVAMVTALLARFLGPLAVIPAVTLFMFLGVPSSGGALSTYVEPVLFQSLHSVLPTPATLESVRSVLYFGGTGVGGHLLTIGLWGAAGLALNALVELVQRRRKTPGSKEAEGADAGLSTESPKAAVPVN</sequence>
<dbReference type="EMBL" id="CP108169">
    <property type="protein sequence ID" value="WTQ77764.1"/>
    <property type="molecule type" value="Genomic_DNA"/>
</dbReference>
<accession>A0AAU1M2U6</accession>
<feature type="transmembrane region" description="Helical" evidence="6">
    <location>
        <begin position="220"/>
        <end position="242"/>
    </location>
</feature>
<dbReference type="InterPro" id="IPR013525">
    <property type="entry name" value="ABC2_TM"/>
</dbReference>
<feature type="domain" description="ABC-2 type transporter transmembrane" evidence="7">
    <location>
        <begin position="25"/>
        <end position="180"/>
    </location>
</feature>
<evidence type="ECO:0000256" key="3">
    <source>
        <dbReference type="ARBA" id="ARBA00022989"/>
    </source>
</evidence>
<feature type="transmembrane region" description="Helical" evidence="6">
    <location>
        <begin position="160"/>
        <end position="181"/>
    </location>
</feature>
<proteinExistence type="predicted"/>
<dbReference type="GO" id="GO:0140359">
    <property type="term" value="F:ABC-type transporter activity"/>
    <property type="evidence" value="ECO:0007669"/>
    <property type="project" value="InterPro"/>
</dbReference>
<keyword evidence="3 6" id="KW-1133">Transmembrane helix</keyword>
<keyword evidence="4 6" id="KW-0472">Membrane</keyword>
<keyword evidence="2 6" id="KW-0812">Transmembrane</keyword>
<organism evidence="8">
    <name type="scientific">Streptomyces sp. NBC_00148</name>
    <dbReference type="NCBI Taxonomy" id="2903626"/>
    <lineage>
        <taxon>Bacteria</taxon>
        <taxon>Bacillati</taxon>
        <taxon>Actinomycetota</taxon>
        <taxon>Actinomycetes</taxon>
        <taxon>Kitasatosporales</taxon>
        <taxon>Streptomycetaceae</taxon>
        <taxon>Streptomyces</taxon>
    </lineage>
</organism>
<dbReference type="AlphaFoldDB" id="A0AAU1M2U6"/>
<evidence type="ECO:0000256" key="2">
    <source>
        <dbReference type="ARBA" id="ARBA00022692"/>
    </source>
</evidence>
<feature type="transmembrane region" description="Helical" evidence="6">
    <location>
        <begin position="249"/>
        <end position="273"/>
    </location>
</feature>
<dbReference type="GO" id="GO:0016020">
    <property type="term" value="C:membrane"/>
    <property type="evidence" value="ECO:0007669"/>
    <property type="project" value="UniProtKB-SubCell"/>
</dbReference>
<feature type="transmembrane region" description="Helical" evidence="6">
    <location>
        <begin position="305"/>
        <end position="326"/>
    </location>
</feature>
<evidence type="ECO:0000313" key="8">
    <source>
        <dbReference type="EMBL" id="WTQ77764.1"/>
    </source>
</evidence>
<name>A0AAU1M2U6_9ACTN</name>
<evidence type="ECO:0000256" key="5">
    <source>
        <dbReference type="SAM" id="MobiDB-lite"/>
    </source>
</evidence>
<evidence type="ECO:0000256" key="6">
    <source>
        <dbReference type="SAM" id="Phobius"/>
    </source>
</evidence>
<reference evidence="8" key="1">
    <citation type="submission" date="2022-10" db="EMBL/GenBank/DDBJ databases">
        <title>The complete genomes of actinobacterial strains from the NBC collection.</title>
        <authorList>
            <person name="Joergensen T.S."/>
            <person name="Alvarez Arevalo M."/>
            <person name="Sterndorff E.B."/>
            <person name="Faurdal D."/>
            <person name="Vuksanovic O."/>
            <person name="Mourched A.-S."/>
            <person name="Charusanti P."/>
            <person name="Shaw S."/>
            <person name="Blin K."/>
            <person name="Weber T."/>
        </authorList>
    </citation>
    <scope>NUCLEOTIDE SEQUENCE</scope>
    <source>
        <strain evidence="8">NBC_00148</strain>
    </source>
</reference>